<dbReference type="GO" id="GO:0004301">
    <property type="term" value="F:epoxide hydrolase activity"/>
    <property type="evidence" value="ECO:0007669"/>
    <property type="project" value="TreeGrafter"/>
</dbReference>
<keyword evidence="3 7" id="KW-0378">Hydrolase</keyword>
<dbReference type="SUPFAM" id="SSF53474">
    <property type="entry name" value="alpha/beta-Hydrolases"/>
    <property type="match status" value="1"/>
</dbReference>
<evidence type="ECO:0000259" key="6">
    <source>
        <dbReference type="Pfam" id="PF06441"/>
    </source>
</evidence>
<reference evidence="8" key="1">
    <citation type="journal article" date="2004" name="J. Bacteriol.">
        <title>An evolutionary hot spot: the pNGR234b replicon of Rhizobium sp. strain NGR234.</title>
        <authorList>
            <person name="Streit W.R."/>
            <person name="Schmitz R.A."/>
            <person name="Perret X."/>
            <person name="Staehelin C."/>
            <person name="Deakin W.J."/>
            <person name="Raasch C."/>
            <person name="Liesegang H."/>
            <person name="Broughton W.J."/>
        </authorList>
    </citation>
    <scope>NUCLEOTIDE SEQUENCE [LARGE SCALE GENOMIC DNA]</scope>
    <source>
        <strain evidence="8">NBRC 101917 / NGR234</strain>
    </source>
</reference>
<dbReference type="GO" id="GO:0097176">
    <property type="term" value="P:epoxide metabolic process"/>
    <property type="evidence" value="ECO:0007669"/>
    <property type="project" value="TreeGrafter"/>
</dbReference>
<dbReference type="HOGENOM" id="CLU_019414_0_1_5"/>
<sequence length="517" mass="57357">MCSKARCNISSRAERRSHFMPEKLCSSRLEWHTWRRMSATAGRPSLQHTSSRRAPRSSSRSSERFNKDIENHVEGSAKMIAQETTGASAPSRRALLLNGAAVAAFAVLRPATALAQVEAATPLEAGDIRPFRVDVPAAELVNLRQRLAATRWPDPETVDDRTQGVQLAKLQSIVRYWETHYDWRKAEAKLNALPQFQTNIDGLDIHFIHVRSRHENALPLIMTHGWPGSVLELLKVIGPLTDPTAHGGTAEDTFHLVLPSIPGFGFSEKPKGTGWNADRIARAWDLLMKRLGYQKYVSQGGDWGAIISDAMGRQAPPGLLGIHVNRIERSTTIPPEVARALRSGDPAPAYLNADERAVFDEAREFLGKGFGYAAIMGTRPQTVGYGLADSPVGLAAWFYDKLADWVFTRGEPERALSRDEILDNITLYWLTNTGTSSGRIYWENSAGNSKLAPIAIPAAVTIFPGEVYRPPKSWAGRAYRNLIYYNRVDKGGHFAAWEEPGLFSAELRAAFRPLRQL</sequence>
<gene>
    <name evidence="7" type="ordered locus">NGR_b05560</name>
</gene>
<dbReference type="PIRSF" id="PIRSF001112">
    <property type="entry name" value="Epoxide_hydrolase"/>
    <property type="match status" value="1"/>
</dbReference>
<keyword evidence="8" id="KW-1185">Reference proteome</keyword>
<dbReference type="PANTHER" id="PTHR21661:SF35">
    <property type="entry name" value="EPOXIDE HYDROLASE"/>
    <property type="match status" value="1"/>
</dbReference>
<organism evidence="7 8">
    <name type="scientific">Sinorhizobium fredii (strain NBRC 101917 / NGR234)</name>
    <dbReference type="NCBI Taxonomy" id="394"/>
    <lineage>
        <taxon>Bacteria</taxon>
        <taxon>Pseudomonadati</taxon>
        <taxon>Pseudomonadota</taxon>
        <taxon>Alphaproteobacteria</taxon>
        <taxon>Hyphomicrobiales</taxon>
        <taxon>Rhizobiaceae</taxon>
        <taxon>Sinorhizobium/Ensifer group</taxon>
        <taxon>Sinorhizobium</taxon>
    </lineage>
</organism>
<dbReference type="Proteomes" id="UP000001054">
    <property type="component" value="Plasmid pNGR234b"/>
</dbReference>
<keyword evidence="2" id="KW-0058">Aromatic hydrocarbons catabolism</keyword>
<evidence type="ECO:0000256" key="4">
    <source>
        <dbReference type="PIRSR" id="PIRSR001112-1"/>
    </source>
</evidence>
<dbReference type="Pfam" id="PF06441">
    <property type="entry name" value="EHN"/>
    <property type="match status" value="1"/>
</dbReference>
<evidence type="ECO:0000256" key="2">
    <source>
        <dbReference type="ARBA" id="ARBA00022797"/>
    </source>
</evidence>
<feature type="region of interest" description="Disordered" evidence="5">
    <location>
        <begin position="40"/>
        <end position="66"/>
    </location>
</feature>
<reference evidence="7 8" key="2">
    <citation type="journal article" date="2009" name="Appl. Environ. Microbiol.">
        <title>Rhizobium sp. strain NGR234 possesses a remarkable number of secretion systems.</title>
        <authorList>
            <person name="Schmeisser C."/>
            <person name="Liesegang H."/>
            <person name="Krysciak D."/>
            <person name="Bakkou N."/>
            <person name="Le Quere A."/>
            <person name="Wollherr A."/>
            <person name="Heinemeyer I."/>
            <person name="Morgenstern B."/>
            <person name="Pommerening-Roeser A."/>
            <person name="Flores M."/>
            <person name="Palacios R."/>
            <person name="Brenner S."/>
            <person name="Gottschalk G."/>
            <person name="Schmitz R.A."/>
            <person name="Broughton W.J."/>
            <person name="Perret X."/>
            <person name="Strittmatter A.W."/>
            <person name="Streit W.R."/>
        </authorList>
    </citation>
    <scope>NUCLEOTIDE SEQUENCE [LARGE SCALE GENOMIC DNA]</scope>
    <source>
        <strain evidence="8">NBRC 101917 / NGR234</strain>
    </source>
</reference>
<dbReference type="EMBL" id="CP000874">
    <property type="protein sequence ID" value="ACP22015.1"/>
    <property type="molecule type" value="Genomic_DNA"/>
</dbReference>
<dbReference type="InterPro" id="IPR010497">
    <property type="entry name" value="Epoxide_hydro_N"/>
</dbReference>
<evidence type="ECO:0000313" key="7">
    <source>
        <dbReference type="EMBL" id="ACP22015.1"/>
    </source>
</evidence>
<comment type="similarity">
    <text evidence="1">Belongs to the peptidase S33 family.</text>
</comment>
<evidence type="ECO:0000256" key="3">
    <source>
        <dbReference type="ARBA" id="ARBA00022801"/>
    </source>
</evidence>
<protein>
    <submittedName>
        <fullName evidence="7">Epoxide hydrolase</fullName>
    </submittedName>
</protein>
<dbReference type="OrthoDB" id="27092at2"/>
<dbReference type="InterPro" id="IPR016292">
    <property type="entry name" value="Epoxide_hydrolase"/>
</dbReference>
<proteinExistence type="inferred from homology"/>
<feature type="domain" description="Epoxide hydrolase N-terminal" evidence="6">
    <location>
        <begin position="128"/>
        <end position="232"/>
    </location>
</feature>
<dbReference type="KEGG" id="rhi:NGR_b05560"/>
<dbReference type="PANTHER" id="PTHR21661">
    <property type="entry name" value="EPOXIDE HYDROLASE 1-RELATED"/>
    <property type="match status" value="1"/>
</dbReference>
<dbReference type="InterPro" id="IPR000639">
    <property type="entry name" value="Epox_hydrolase-like"/>
</dbReference>
<dbReference type="PRINTS" id="PR00412">
    <property type="entry name" value="EPOXHYDRLASE"/>
</dbReference>
<feature type="active site" description="Nucleophile" evidence="4">
    <location>
        <position position="302"/>
    </location>
</feature>
<evidence type="ECO:0000256" key="5">
    <source>
        <dbReference type="SAM" id="MobiDB-lite"/>
    </source>
</evidence>
<accession>C3KPK7</accession>
<dbReference type="AlphaFoldDB" id="C3KPK7"/>
<dbReference type="InterPro" id="IPR029058">
    <property type="entry name" value="AB_hydrolase_fold"/>
</dbReference>
<keyword evidence="7" id="KW-0614">Plasmid</keyword>
<evidence type="ECO:0000313" key="8">
    <source>
        <dbReference type="Proteomes" id="UP000001054"/>
    </source>
</evidence>
<feature type="active site" description="Proton acceptor" evidence="4">
    <location>
        <position position="493"/>
    </location>
</feature>
<dbReference type="PATRIC" id="fig|394.7.peg.998"/>
<evidence type="ECO:0000256" key="1">
    <source>
        <dbReference type="ARBA" id="ARBA00010088"/>
    </source>
</evidence>
<feature type="active site" description="Proton donor" evidence="4">
    <location>
        <position position="441"/>
    </location>
</feature>
<geneLocation type="plasmid" evidence="8">
    <name>sym pNGR234b</name>
</geneLocation>
<name>C3KPK7_SINFN</name>
<dbReference type="Gene3D" id="3.40.50.1820">
    <property type="entry name" value="alpha/beta hydrolase"/>
    <property type="match status" value="1"/>
</dbReference>